<feature type="signal peptide" evidence="1">
    <location>
        <begin position="1"/>
        <end position="21"/>
    </location>
</feature>
<keyword evidence="3" id="KW-1185">Reference proteome</keyword>
<reference evidence="3" key="1">
    <citation type="submission" date="2011-08" db="EMBL/GenBank/DDBJ databases">
        <authorList>
            <person name="Rombauts S."/>
        </authorList>
    </citation>
    <scope>NUCLEOTIDE SEQUENCE</scope>
    <source>
        <strain evidence="3">London</strain>
    </source>
</reference>
<keyword evidence="1" id="KW-0732">Signal</keyword>
<evidence type="ECO:0000313" key="3">
    <source>
        <dbReference type="Proteomes" id="UP000015104"/>
    </source>
</evidence>
<dbReference type="AlphaFoldDB" id="T1L1A3"/>
<protein>
    <submittedName>
        <fullName evidence="2">Uncharacterized protein</fullName>
    </submittedName>
</protein>
<dbReference type="EnsemblMetazoa" id="tetur31g01030.1">
    <property type="protein sequence ID" value="tetur31g01030.1"/>
    <property type="gene ID" value="tetur31g01030"/>
</dbReference>
<evidence type="ECO:0000313" key="2">
    <source>
        <dbReference type="EnsemblMetazoa" id="tetur31g01030.1"/>
    </source>
</evidence>
<sequence>MVDGTVFKALVLALILAAAAAVADFDFETVLAEALPLPAASLDLAKSLELSPCSTQTLCAVKNDNYLVRVQSFSVLFDLGLFEQNQSTGASIPNVLTLIGFF</sequence>
<feature type="chain" id="PRO_5004582093" evidence="1">
    <location>
        <begin position="22"/>
        <end position="102"/>
    </location>
</feature>
<name>T1L1A3_TETUR</name>
<accession>T1L1A3</accession>
<organism evidence="2 3">
    <name type="scientific">Tetranychus urticae</name>
    <name type="common">Two-spotted spider mite</name>
    <dbReference type="NCBI Taxonomy" id="32264"/>
    <lineage>
        <taxon>Eukaryota</taxon>
        <taxon>Metazoa</taxon>
        <taxon>Ecdysozoa</taxon>
        <taxon>Arthropoda</taxon>
        <taxon>Chelicerata</taxon>
        <taxon>Arachnida</taxon>
        <taxon>Acari</taxon>
        <taxon>Acariformes</taxon>
        <taxon>Trombidiformes</taxon>
        <taxon>Prostigmata</taxon>
        <taxon>Eleutherengona</taxon>
        <taxon>Raphignathae</taxon>
        <taxon>Tetranychoidea</taxon>
        <taxon>Tetranychidae</taxon>
        <taxon>Tetranychus</taxon>
    </lineage>
</organism>
<dbReference type="EMBL" id="CAEY01000891">
    <property type="status" value="NOT_ANNOTATED_CDS"/>
    <property type="molecule type" value="Genomic_DNA"/>
</dbReference>
<proteinExistence type="predicted"/>
<dbReference type="Proteomes" id="UP000015104">
    <property type="component" value="Unassembled WGS sequence"/>
</dbReference>
<reference evidence="2" key="2">
    <citation type="submission" date="2015-06" db="UniProtKB">
        <authorList>
            <consortium name="EnsemblMetazoa"/>
        </authorList>
    </citation>
    <scope>IDENTIFICATION</scope>
</reference>
<evidence type="ECO:0000256" key="1">
    <source>
        <dbReference type="SAM" id="SignalP"/>
    </source>
</evidence>
<dbReference type="HOGENOM" id="CLU_2280946_0_0_1"/>